<protein>
    <submittedName>
        <fullName evidence="1">Uncharacterized protein</fullName>
    </submittedName>
</protein>
<organism evidence="1 2">
    <name type="scientific">Aporhodopirellula aestuarii</name>
    <dbReference type="NCBI Taxonomy" id="2950107"/>
    <lineage>
        <taxon>Bacteria</taxon>
        <taxon>Pseudomonadati</taxon>
        <taxon>Planctomycetota</taxon>
        <taxon>Planctomycetia</taxon>
        <taxon>Pirellulales</taxon>
        <taxon>Pirellulaceae</taxon>
        <taxon>Aporhodopirellula</taxon>
    </lineage>
</organism>
<evidence type="ECO:0000313" key="1">
    <source>
        <dbReference type="EMBL" id="MCM2373594.1"/>
    </source>
</evidence>
<gene>
    <name evidence="1" type="ORF">NB063_23525</name>
</gene>
<dbReference type="RefSeq" id="WP_250931353.1">
    <property type="nucleotide sequence ID" value="NZ_JAMQBK010000063.1"/>
</dbReference>
<dbReference type="EMBL" id="JAMQBK010000063">
    <property type="protein sequence ID" value="MCM2373594.1"/>
    <property type="molecule type" value="Genomic_DNA"/>
</dbReference>
<evidence type="ECO:0000313" key="2">
    <source>
        <dbReference type="Proteomes" id="UP001202961"/>
    </source>
</evidence>
<accession>A0ABT0U9D6</accession>
<comment type="caution">
    <text evidence="1">The sequence shown here is derived from an EMBL/GenBank/DDBJ whole genome shotgun (WGS) entry which is preliminary data.</text>
</comment>
<keyword evidence="2" id="KW-1185">Reference proteome</keyword>
<sequence>MDHDFLVEDDSSKKQMKLWIVAGGLAIVLVGYHCSGGESEDVSVNNVSTSNVAYSPQPTQPAQSEDAKPVPWPEIRFEDLVENNPFHSSPRPDTIGSVGDDRKAAIEFVEQELAKSMEQRQKQREAMAAELAAASWKVRMILQREGKNYALIGEQTVTAGDELNGYRIREIRSDGIVLEPVAATQ</sequence>
<dbReference type="Proteomes" id="UP001202961">
    <property type="component" value="Unassembled WGS sequence"/>
</dbReference>
<proteinExistence type="predicted"/>
<name>A0ABT0U9D6_9BACT</name>
<reference evidence="1 2" key="1">
    <citation type="journal article" date="2022" name="Syst. Appl. Microbiol.">
        <title>Rhodopirellula aestuarii sp. nov., a novel member of the genus Rhodopirellula isolated from brackish sediments collected in the Tagus River estuary, Portugal.</title>
        <authorList>
            <person name="Vitorino I.R."/>
            <person name="Klimek D."/>
            <person name="Calusinska M."/>
            <person name="Lobo-da-Cunha A."/>
            <person name="Vasconcelos V."/>
            <person name="Lage O.M."/>
        </authorList>
    </citation>
    <scope>NUCLEOTIDE SEQUENCE [LARGE SCALE GENOMIC DNA]</scope>
    <source>
        <strain evidence="1 2">ICT_H3.1</strain>
    </source>
</reference>